<protein>
    <recommendedName>
        <fullName evidence="2">Putative plant transposon protein domain-containing protein</fullName>
    </recommendedName>
</protein>
<evidence type="ECO:0000259" key="2">
    <source>
        <dbReference type="Pfam" id="PF20167"/>
    </source>
</evidence>
<evidence type="ECO:0000313" key="3">
    <source>
        <dbReference type="EMBL" id="KAL2484719.1"/>
    </source>
</evidence>
<organism evidence="3 4">
    <name type="scientific">Abeliophyllum distichum</name>
    <dbReference type="NCBI Taxonomy" id="126358"/>
    <lineage>
        <taxon>Eukaryota</taxon>
        <taxon>Viridiplantae</taxon>
        <taxon>Streptophyta</taxon>
        <taxon>Embryophyta</taxon>
        <taxon>Tracheophyta</taxon>
        <taxon>Spermatophyta</taxon>
        <taxon>Magnoliopsida</taxon>
        <taxon>eudicotyledons</taxon>
        <taxon>Gunneridae</taxon>
        <taxon>Pentapetalae</taxon>
        <taxon>asterids</taxon>
        <taxon>lamiids</taxon>
        <taxon>Lamiales</taxon>
        <taxon>Oleaceae</taxon>
        <taxon>Forsythieae</taxon>
        <taxon>Abeliophyllum</taxon>
    </lineage>
</organism>
<dbReference type="EMBL" id="JBFOLK010000009">
    <property type="protein sequence ID" value="KAL2484719.1"/>
    <property type="molecule type" value="Genomic_DNA"/>
</dbReference>
<keyword evidence="4" id="KW-1185">Reference proteome</keyword>
<dbReference type="Proteomes" id="UP001604336">
    <property type="component" value="Unassembled WGS sequence"/>
</dbReference>
<dbReference type="AlphaFoldDB" id="A0ABD1RBY3"/>
<feature type="region of interest" description="Disordered" evidence="1">
    <location>
        <begin position="278"/>
        <end position="325"/>
    </location>
</feature>
<name>A0ABD1RBY3_9LAMI</name>
<proteinExistence type="predicted"/>
<gene>
    <name evidence="3" type="ORF">Adt_29475</name>
</gene>
<comment type="caution">
    <text evidence="3">The sequence shown here is derived from an EMBL/GenBank/DDBJ whole genome shotgun (WGS) entry which is preliminary data.</text>
</comment>
<dbReference type="Pfam" id="PF20167">
    <property type="entry name" value="Transposase_32"/>
    <property type="match status" value="1"/>
</dbReference>
<feature type="compositionally biased region" description="Basic residues" evidence="1">
    <location>
        <begin position="1"/>
        <end position="12"/>
    </location>
</feature>
<dbReference type="InterPro" id="IPR046796">
    <property type="entry name" value="Transposase_32_dom"/>
</dbReference>
<evidence type="ECO:0000256" key="1">
    <source>
        <dbReference type="SAM" id="MobiDB-lite"/>
    </source>
</evidence>
<accession>A0ABD1RBY3</accession>
<feature type="domain" description="Putative plant transposon protein" evidence="2">
    <location>
        <begin position="64"/>
        <end position="241"/>
    </location>
</feature>
<feature type="compositionally biased region" description="Acidic residues" evidence="1">
    <location>
        <begin position="293"/>
        <end position="303"/>
    </location>
</feature>
<reference evidence="4" key="1">
    <citation type="submission" date="2024-07" db="EMBL/GenBank/DDBJ databases">
        <title>Two chromosome-level genome assemblies of Korean endemic species Abeliophyllum distichum and Forsythia ovata (Oleaceae).</title>
        <authorList>
            <person name="Jang H."/>
        </authorList>
    </citation>
    <scope>NUCLEOTIDE SEQUENCE [LARGE SCALE GENOMIC DNA]</scope>
</reference>
<feature type="region of interest" description="Disordered" evidence="1">
    <location>
        <begin position="1"/>
        <end position="31"/>
    </location>
</feature>
<evidence type="ECO:0000313" key="4">
    <source>
        <dbReference type="Proteomes" id="UP001604336"/>
    </source>
</evidence>
<sequence length="411" mass="45415">MPRVKVAAKRPRSDRPPSSSSSEEEDPHTKRIDRCPILIGKNVDLASFTFDAPSFNLENLFEGMGWVPILTLDDKVYPTLVKEFYTKMKFSPGAGITCLLRNKRIKITPELIRTILHLEDGGVRLYTTKTIPHTDEYDPITACCHVTGKNFEAAVRLSSNQLTLPCRVLHNIIAHIIVPRKGHLDEVNHYDVFLLDSILRGRKLDFPYIMMQHMSCVLSGTRPKALPYGMILTKIFQHFEVSFRDSVALVPKATDTINVLTLKRMKIFKENGQWVAKSKGFDDESGPSTLPFEGEDMDADEDAPPPSPHRPRSHQPSSSTSGINEDQFNLLSGRIDSLTSTVDGMQLAVNDLHNTATSIQATVDGIQATVGGLQSSVDGITSMLHALHSYLGTGLSSASSARDLAFLSVES</sequence>